<name>A0A3R5WKH4_9BACT</name>
<dbReference type="Proteomes" id="UP000283872">
    <property type="component" value="Unassembled WGS sequence"/>
</dbReference>
<sequence>MRLLLIAPGYLPYTFSENLCNGKLAYAMYKKGWHVDVLSKVDEGPAYSTEWTEPWLPLKKNNITITYPVGGKLTRMWDVLRSSVKLGMYPEGGVRWACRAYELALKLCKENHYDAVLTRSPSDIPHIIGLRLKEKLGIRWIANWNDPAAPIWPEPYTHHFSAKEQARKDQFTQMCLKGADVNTFPSQSLLEHFTSHYLFLAELKTEVIPHIALVEDIVPRLKAKPVNDKFRMCHSGNLSKERNPELTFKALRELIDEGFNKMEFSIMGHFNDYTTELIRKYQLEDYVKCIGGFPYMEAIQKMQEFDCLVLLEACLKKGIFFASKFTDYAQLGKPILAISPTNGFAADTLAQFGGGISVNNQSYRSIKNGILKLYMAWMNHTLSQDYSTQKLYEQVSAEHVIDIYERILED</sequence>
<dbReference type="Gene3D" id="3.40.50.2000">
    <property type="entry name" value="Glycogen Phosphorylase B"/>
    <property type="match status" value="2"/>
</dbReference>
<feature type="domain" description="Glycosyl transferase family 1" evidence="1">
    <location>
        <begin position="226"/>
        <end position="374"/>
    </location>
</feature>
<dbReference type="RefSeq" id="WP_118086247.1">
    <property type="nucleotide sequence ID" value="NZ_QRVA01000073.1"/>
</dbReference>
<dbReference type="AlphaFoldDB" id="A0A3R5WKH4"/>
<dbReference type="EMBL" id="QRVA01000073">
    <property type="protein sequence ID" value="RGS10031.1"/>
    <property type="molecule type" value="Genomic_DNA"/>
</dbReference>
<proteinExistence type="predicted"/>
<reference evidence="2 3" key="1">
    <citation type="submission" date="2018-08" db="EMBL/GenBank/DDBJ databases">
        <title>A genome reference for cultivated species of the human gut microbiota.</title>
        <authorList>
            <person name="Zou Y."/>
            <person name="Xue W."/>
            <person name="Luo G."/>
        </authorList>
    </citation>
    <scope>NUCLEOTIDE SEQUENCE [LARGE SCALE GENOMIC DNA]</scope>
    <source>
        <strain evidence="2 3">AF24-12</strain>
    </source>
</reference>
<dbReference type="GO" id="GO:0016757">
    <property type="term" value="F:glycosyltransferase activity"/>
    <property type="evidence" value="ECO:0007669"/>
    <property type="project" value="InterPro"/>
</dbReference>
<accession>A0A3R5WKH4</accession>
<organism evidence="2 3">
    <name type="scientific">Segatella copri</name>
    <dbReference type="NCBI Taxonomy" id="165179"/>
    <lineage>
        <taxon>Bacteria</taxon>
        <taxon>Pseudomonadati</taxon>
        <taxon>Bacteroidota</taxon>
        <taxon>Bacteroidia</taxon>
        <taxon>Bacteroidales</taxon>
        <taxon>Prevotellaceae</taxon>
        <taxon>Segatella</taxon>
    </lineage>
</organism>
<comment type="caution">
    <text evidence="2">The sequence shown here is derived from an EMBL/GenBank/DDBJ whole genome shotgun (WGS) entry which is preliminary data.</text>
</comment>
<evidence type="ECO:0000313" key="2">
    <source>
        <dbReference type="EMBL" id="RGS10031.1"/>
    </source>
</evidence>
<dbReference type="Pfam" id="PF00534">
    <property type="entry name" value="Glycos_transf_1"/>
    <property type="match status" value="1"/>
</dbReference>
<dbReference type="SUPFAM" id="SSF53756">
    <property type="entry name" value="UDP-Glycosyltransferase/glycogen phosphorylase"/>
    <property type="match status" value="1"/>
</dbReference>
<protein>
    <recommendedName>
        <fullName evidence="1">Glycosyl transferase family 1 domain-containing protein</fullName>
    </recommendedName>
</protein>
<gene>
    <name evidence="2" type="ORF">DWY11_15500</name>
</gene>
<evidence type="ECO:0000313" key="3">
    <source>
        <dbReference type="Proteomes" id="UP000283872"/>
    </source>
</evidence>
<dbReference type="InterPro" id="IPR001296">
    <property type="entry name" value="Glyco_trans_1"/>
</dbReference>
<evidence type="ECO:0000259" key="1">
    <source>
        <dbReference type="Pfam" id="PF00534"/>
    </source>
</evidence>